<proteinExistence type="predicted"/>
<accession>A0ABQ9YAW0</accession>
<reference evidence="1 2" key="1">
    <citation type="journal article" date="2022" name="bioRxiv">
        <title>Genomics of Preaxostyla Flagellates Illuminates Evolutionary Transitions and the Path Towards Mitochondrial Loss.</title>
        <authorList>
            <person name="Novak L.V.F."/>
            <person name="Treitli S.C."/>
            <person name="Pyrih J."/>
            <person name="Halakuc P."/>
            <person name="Pipaliya S.V."/>
            <person name="Vacek V."/>
            <person name="Brzon O."/>
            <person name="Soukal P."/>
            <person name="Eme L."/>
            <person name="Dacks J.B."/>
            <person name="Karnkowska A."/>
            <person name="Elias M."/>
            <person name="Hampl V."/>
        </authorList>
    </citation>
    <scope>NUCLEOTIDE SEQUENCE [LARGE SCALE GENOMIC DNA]</scope>
    <source>
        <strain evidence="1">NAU3</strain>
        <tissue evidence="1">Gut</tissue>
    </source>
</reference>
<keyword evidence="2" id="KW-1185">Reference proteome</keyword>
<dbReference type="EMBL" id="JARBJD010000019">
    <property type="protein sequence ID" value="KAK2960901.1"/>
    <property type="molecule type" value="Genomic_DNA"/>
</dbReference>
<protein>
    <submittedName>
        <fullName evidence="1">Uncharacterized protein</fullName>
    </submittedName>
</protein>
<dbReference type="Proteomes" id="UP001281761">
    <property type="component" value="Unassembled WGS sequence"/>
</dbReference>
<comment type="caution">
    <text evidence="1">The sequence shown here is derived from an EMBL/GenBank/DDBJ whole genome shotgun (WGS) entry which is preliminary data.</text>
</comment>
<evidence type="ECO:0000313" key="2">
    <source>
        <dbReference type="Proteomes" id="UP001281761"/>
    </source>
</evidence>
<evidence type="ECO:0000313" key="1">
    <source>
        <dbReference type="EMBL" id="KAK2960901.1"/>
    </source>
</evidence>
<name>A0ABQ9YAW0_9EUKA</name>
<sequence length="202" mass="23272">MKTRLSLTNAGLIPQLILTLDPLSLSLIETVHMHASLMETITCSLWLETPGGLEHLGIKDENEQQTVIENIFKQVLAPSEKWFLELLTQILQISPSYQPTLHFILDMPVFLTIPSYLTFFEHDLSICNFLISMAMVQREWKESRGDQRQMGKKVDEMLRMEGIEDVIEERLQNDKEGIFGRDIVAESIEWNTLQGMNLPKLE</sequence>
<organism evidence="1 2">
    <name type="scientific">Blattamonas nauphoetae</name>
    <dbReference type="NCBI Taxonomy" id="2049346"/>
    <lineage>
        <taxon>Eukaryota</taxon>
        <taxon>Metamonada</taxon>
        <taxon>Preaxostyla</taxon>
        <taxon>Oxymonadida</taxon>
        <taxon>Blattamonas</taxon>
    </lineage>
</organism>
<gene>
    <name evidence="1" type="ORF">BLNAU_3988</name>
</gene>